<evidence type="ECO:0000313" key="3">
    <source>
        <dbReference type="Proteomes" id="UP000054561"/>
    </source>
</evidence>
<keyword evidence="1" id="KW-1133">Transmembrane helix</keyword>
<organism evidence="2 3">
    <name type="scientific">Plasmodium fragile</name>
    <dbReference type="NCBI Taxonomy" id="5857"/>
    <lineage>
        <taxon>Eukaryota</taxon>
        <taxon>Sar</taxon>
        <taxon>Alveolata</taxon>
        <taxon>Apicomplexa</taxon>
        <taxon>Aconoidasida</taxon>
        <taxon>Haemosporida</taxon>
        <taxon>Plasmodiidae</taxon>
        <taxon>Plasmodium</taxon>
        <taxon>Plasmodium (Plasmodium)</taxon>
    </lineage>
</organism>
<dbReference type="OMA" id="FDINYWL"/>
<proteinExistence type="predicted"/>
<evidence type="ECO:0000256" key="1">
    <source>
        <dbReference type="SAM" id="Phobius"/>
    </source>
</evidence>
<reference evidence="2 3" key="1">
    <citation type="submission" date="2014-03" db="EMBL/GenBank/DDBJ databases">
        <title>The Genome Sequence of Plasmodium fragile nilgiri.</title>
        <authorList>
            <consortium name="The Broad Institute Genomics Platform"/>
            <consortium name="The Broad Institute Genome Sequencing Center for Infectious Disease"/>
            <person name="Neafsey D."/>
            <person name="Duraisingh M."/>
            <person name="Young S.K."/>
            <person name="Zeng Q."/>
            <person name="Gargeya S."/>
            <person name="Abouelleil A."/>
            <person name="Alvarado L."/>
            <person name="Chapman S.B."/>
            <person name="Gainer-Dewar J."/>
            <person name="Goldberg J."/>
            <person name="Griggs A."/>
            <person name="Gujja S."/>
            <person name="Hansen M."/>
            <person name="Howarth C."/>
            <person name="Imamovic A."/>
            <person name="Larimer J."/>
            <person name="Pearson M."/>
            <person name="Poon T.W."/>
            <person name="Priest M."/>
            <person name="Roberts A."/>
            <person name="Saif S."/>
            <person name="Shea T."/>
            <person name="Sykes S."/>
            <person name="Wortman J."/>
            <person name="Nusbaum C."/>
            <person name="Birren B."/>
        </authorList>
    </citation>
    <scope>NUCLEOTIDE SEQUENCE [LARGE SCALE GENOMIC DNA]</scope>
    <source>
        <strain evidence="3">nilgiri</strain>
    </source>
</reference>
<evidence type="ECO:0008006" key="4">
    <source>
        <dbReference type="Google" id="ProtNLM"/>
    </source>
</evidence>
<keyword evidence="1" id="KW-0812">Transmembrane</keyword>
<dbReference type="AlphaFoldDB" id="A0A0D9QDF2"/>
<dbReference type="Pfam" id="PF05795">
    <property type="entry name" value="Plasmodium_Vir"/>
    <property type="match status" value="1"/>
</dbReference>
<keyword evidence="1" id="KW-0472">Membrane</keyword>
<name>A0A0D9QDF2_PLAFR</name>
<keyword evidence="3" id="KW-1185">Reference proteome</keyword>
<protein>
    <recommendedName>
        <fullName evidence="4">Variable surface protein</fullName>
    </recommendedName>
</protein>
<gene>
    <name evidence="2" type="ORF">AK88_05512</name>
</gene>
<evidence type="ECO:0000313" key="2">
    <source>
        <dbReference type="EMBL" id="KJP84857.1"/>
    </source>
</evidence>
<dbReference type="GeneID" id="24270826"/>
<dbReference type="OrthoDB" id="381125at2759"/>
<dbReference type="RefSeq" id="XP_012338537.1">
    <property type="nucleotide sequence ID" value="XM_012483114.1"/>
</dbReference>
<feature type="transmembrane region" description="Helical" evidence="1">
    <location>
        <begin position="273"/>
        <end position="301"/>
    </location>
</feature>
<dbReference type="Proteomes" id="UP000054561">
    <property type="component" value="Unassembled WGS sequence"/>
</dbReference>
<dbReference type="EMBL" id="KQ001781">
    <property type="protein sequence ID" value="KJP84857.1"/>
    <property type="molecule type" value="Genomic_DNA"/>
</dbReference>
<dbReference type="InterPro" id="IPR008780">
    <property type="entry name" value="Plasmodium_Vir"/>
</dbReference>
<accession>A0A0D9QDF2</accession>
<dbReference type="VEuPathDB" id="PlasmoDB:AK88_05512"/>
<sequence>MKNVEFVRDDNDDAFRRKHCFDINYWLYDEVHKKLQSTDKENDFQNIMNLFDGMWKRFINHSYDVNTREVCFPNATLFRDNFLEYLKRVKNFMDYIEDYYFIKGEIGKSTYYACEVYFDYLKERIPLYLAFGPLCRKQGSNTCTNYILGYSFYDPKHLVTKSQALTIYGLSWLYPCYNKIVHLFNDYENARQKFIGQYAKYVKPFIDAAEQRFEKLAQRGTVKNPLPVENVEVVDVAIPTHSEQPTGVPSKLYSHDGISQTLKTEQPVPWIKIGVFTLLSALSITMLVTALMKFTPLGNLFSRRRKRIRRELQYSYYSVAGDSIFGSYNSLSTNSDEGERSIAYGAM</sequence>